<dbReference type="RefSeq" id="WP_119655515.1">
    <property type="nucleotide sequence ID" value="NZ_JBHUOI010000017.1"/>
</dbReference>
<comment type="caution">
    <text evidence="1">The sequence shown here is derived from an EMBL/GenBank/DDBJ whole genome shotgun (WGS) entry which is preliminary data.</text>
</comment>
<accession>A0A418QZ18</accession>
<name>A0A418QZ18_9BACT</name>
<keyword evidence="2" id="KW-1185">Reference proteome</keyword>
<evidence type="ECO:0008006" key="3">
    <source>
        <dbReference type="Google" id="ProtNLM"/>
    </source>
</evidence>
<evidence type="ECO:0000313" key="1">
    <source>
        <dbReference type="EMBL" id="RIY10389.1"/>
    </source>
</evidence>
<dbReference type="EMBL" id="QYCN01000012">
    <property type="protein sequence ID" value="RIY10389.1"/>
    <property type="molecule type" value="Genomic_DNA"/>
</dbReference>
<reference evidence="1 2" key="2">
    <citation type="submission" date="2019-01" db="EMBL/GenBank/DDBJ databases">
        <title>Hymenobacter humicola sp. nov., isolated from soils in Antarctica.</title>
        <authorList>
            <person name="Sedlacek I."/>
            <person name="Holochova P."/>
            <person name="Kralova S."/>
            <person name="Pantucek R."/>
            <person name="Stankova E."/>
            <person name="Vrbovska V."/>
            <person name="Kristofova L."/>
            <person name="Svec P."/>
            <person name="Busse H.-J."/>
        </authorList>
    </citation>
    <scope>NUCLEOTIDE SEQUENCE [LARGE SCALE GENOMIC DNA]</scope>
    <source>
        <strain evidence="1 2">CCM 8852</strain>
    </source>
</reference>
<sequence length="439" mass="50284">MKVSFLLGAGFSRPAGYPLASELSSQILRLQASGIATYTNGQARLRPEFLAHLKVGNESEFIQADDDFTWSHRGGVMALEAVLVTYGLTHELTNYEDFYDELYTYYQMEPRLINAPEFVREYEKRGLHINPTREGHENHLYQALPTAFRLFPQLLEQLLALNPTAASPGAGEAYQRFFNLIRNNVPRPSQSIFDEPKLGHEFCIHTLNHDELVEDYLHDENGVEAITYSDGFSEFGSPYYGRLDFGYELPIYLRKRPNYANVRMPRYTGEYDSPVQLLKLHGSLDYWSFGVESHDSGLYEPQVIRKQPWIPHLNLYREVESNGAFCYRRDFHNSHSLFLSGTTAKLEQYTDPILFSRLLKLFETNLSDSSILVIVGYGFRDEGINRLIMPSLNDPEKKVVVIGREMPEYFPAVTPAMFRSGGLEDYDFSELETLLKAGS</sequence>
<dbReference type="Proteomes" id="UP000284250">
    <property type="component" value="Unassembled WGS sequence"/>
</dbReference>
<dbReference type="OrthoDB" id="1082259at2"/>
<proteinExistence type="predicted"/>
<evidence type="ECO:0000313" key="2">
    <source>
        <dbReference type="Proteomes" id="UP000284250"/>
    </source>
</evidence>
<organism evidence="1 2">
    <name type="scientific">Hymenobacter rubripertinctus</name>
    <dbReference type="NCBI Taxonomy" id="2029981"/>
    <lineage>
        <taxon>Bacteria</taxon>
        <taxon>Pseudomonadati</taxon>
        <taxon>Bacteroidota</taxon>
        <taxon>Cytophagia</taxon>
        <taxon>Cytophagales</taxon>
        <taxon>Hymenobacteraceae</taxon>
        <taxon>Hymenobacter</taxon>
    </lineage>
</organism>
<gene>
    <name evidence="1" type="ORF">D0T11_09280</name>
</gene>
<reference evidence="1 2" key="1">
    <citation type="submission" date="2018-09" db="EMBL/GenBank/DDBJ databases">
        <authorList>
            <person name="Zeman M."/>
            <person name="Pardy F."/>
        </authorList>
    </citation>
    <scope>NUCLEOTIDE SEQUENCE [LARGE SCALE GENOMIC DNA]</scope>
    <source>
        <strain evidence="1 2">CCM 8852</strain>
    </source>
</reference>
<protein>
    <recommendedName>
        <fullName evidence="3">SIR2-like domain-containing protein</fullName>
    </recommendedName>
</protein>
<dbReference type="AlphaFoldDB" id="A0A418QZ18"/>